<dbReference type="RefSeq" id="WP_036072891.1">
    <property type="nucleotide sequence ID" value="NZ_SNZK01000001.1"/>
</dbReference>
<dbReference type="InterPro" id="IPR002052">
    <property type="entry name" value="DNA_methylase_N6_adenine_CS"/>
</dbReference>
<evidence type="ECO:0000313" key="3">
    <source>
        <dbReference type="Proteomes" id="UP000295558"/>
    </source>
</evidence>
<name>A0A4R6ZR12_9LIST</name>
<dbReference type="GO" id="GO:0008168">
    <property type="term" value="F:methyltransferase activity"/>
    <property type="evidence" value="ECO:0007669"/>
    <property type="project" value="UniProtKB-KW"/>
</dbReference>
<dbReference type="Proteomes" id="UP000295558">
    <property type="component" value="Unassembled WGS sequence"/>
</dbReference>
<evidence type="ECO:0000313" key="2">
    <source>
        <dbReference type="EMBL" id="TDR55093.1"/>
    </source>
</evidence>
<dbReference type="Pfam" id="PF13708">
    <property type="entry name" value="DUF4942"/>
    <property type="match status" value="1"/>
</dbReference>
<feature type="domain" description="DUF4942" evidence="1">
    <location>
        <begin position="274"/>
        <end position="474"/>
    </location>
</feature>
<evidence type="ECO:0000259" key="1">
    <source>
        <dbReference type="Pfam" id="PF13708"/>
    </source>
</evidence>
<organism evidence="2 3">
    <name type="scientific">Listeria rocourtiae</name>
    <dbReference type="NCBI Taxonomy" id="647910"/>
    <lineage>
        <taxon>Bacteria</taxon>
        <taxon>Bacillati</taxon>
        <taxon>Bacillota</taxon>
        <taxon>Bacilli</taxon>
        <taxon>Bacillales</taxon>
        <taxon>Listeriaceae</taxon>
        <taxon>Listeria</taxon>
    </lineage>
</organism>
<dbReference type="EMBL" id="SNZK01000001">
    <property type="protein sequence ID" value="TDR55093.1"/>
    <property type="molecule type" value="Genomic_DNA"/>
</dbReference>
<dbReference type="AlphaFoldDB" id="A0A4R6ZR12"/>
<reference evidence="2 3" key="1">
    <citation type="submission" date="2019-03" db="EMBL/GenBank/DDBJ databases">
        <title>Genomic Encyclopedia of Type Strains, Phase III (KMG-III): the genomes of soil and plant-associated and newly described type strains.</title>
        <authorList>
            <person name="Whitman W."/>
        </authorList>
    </citation>
    <scope>NUCLEOTIDE SEQUENCE [LARGE SCALE GENOMIC DNA]</scope>
    <source>
        <strain evidence="2 3">CECT 7972</strain>
    </source>
</reference>
<dbReference type="PROSITE" id="PS00092">
    <property type="entry name" value="N6_MTASE"/>
    <property type="match status" value="1"/>
</dbReference>
<keyword evidence="2" id="KW-0808">Transferase</keyword>
<dbReference type="SUPFAM" id="SSF53335">
    <property type="entry name" value="S-adenosyl-L-methionine-dependent methyltransferases"/>
    <property type="match status" value="1"/>
</dbReference>
<proteinExistence type="predicted"/>
<dbReference type="InterPro" id="IPR029063">
    <property type="entry name" value="SAM-dependent_MTases_sf"/>
</dbReference>
<gene>
    <name evidence="2" type="ORF">DFP96_10119</name>
</gene>
<dbReference type="InterPro" id="IPR031339">
    <property type="entry name" value="DUF4942"/>
</dbReference>
<protein>
    <submittedName>
        <fullName evidence="2">Methyltransferase family protein</fullName>
    </submittedName>
</protein>
<dbReference type="Gene3D" id="3.40.50.150">
    <property type="entry name" value="Vaccinia Virus protein VP39"/>
    <property type="match status" value="1"/>
</dbReference>
<comment type="caution">
    <text evidence="2">The sequence shown here is derived from an EMBL/GenBank/DDBJ whole genome shotgun (WGS) entry which is preliminary data.</text>
</comment>
<keyword evidence="2" id="KW-0489">Methyltransferase</keyword>
<dbReference type="OrthoDB" id="270332at2"/>
<dbReference type="GO" id="GO:0032259">
    <property type="term" value="P:methylation"/>
    <property type="evidence" value="ECO:0007669"/>
    <property type="project" value="UniProtKB-KW"/>
</dbReference>
<dbReference type="STRING" id="1265846.PROCOU_14018"/>
<sequence>MFNDTFYPSPSKVINLLLSKLRTDGLRILEPSAGKGDIIDAINRESRSARIDAIEKELELCAILTDKNIPVIAYDFLSFETNTEYDAIIMNPPFDEGDKHLLKAIELAEAQATRSCKIRAIINAETIRNPHTKTRQHLAAQLQKYSATVVYHENLFATAERKTDVECAIINLEVNTAQTNVSSTYATIIEGVERQQTANIETSLSTILSSQEVAERVQDIETLVHQYDFHVQLIKEKHKASTSLEYLESLIYAERNENMGTYNKLSKDINEDIEAIRVKYWGLILRTGEFSKRLTEHGRRQIDKYIANASALEINFVNIELLLMAIMQNSNDIILDSCLDMFDKVTKYHNNSYSGNVHYYNGWDTNDAFRINKKIIVPFYPLLGAFDASDMGHSRDGIFYKGIDYKVKDYLDDLVKMFKLISPDFDETFQTNSSGEFENELLRFKMFNKGTIHIWFKDEALLDKFNVICGQHRNWIPSDDEIKRNKDARSFVDKEFKTYAKQLKIGA</sequence>
<accession>A0A4R6ZR12</accession>
<keyword evidence="3" id="KW-1185">Reference proteome</keyword>
<dbReference type="GO" id="GO:0003676">
    <property type="term" value="F:nucleic acid binding"/>
    <property type="evidence" value="ECO:0007669"/>
    <property type="project" value="InterPro"/>
</dbReference>